<dbReference type="AlphaFoldDB" id="A0A5A7ZT25"/>
<dbReference type="EMBL" id="VIBR01000001">
    <property type="protein sequence ID" value="KAA0119076.1"/>
    <property type="molecule type" value="Genomic_DNA"/>
</dbReference>
<accession>A0A5A7ZT25</accession>
<comment type="caution">
    <text evidence="1">The sequence shown here is derived from an EMBL/GenBank/DDBJ whole genome shotgun (WGS) entry which is preliminary data.</text>
</comment>
<name>A0A5A7ZT25_STRSA</name>
<sequence length="129" mass="15744">MNDKKDSKRTWEQVRDEKIVVQEKIFDIQDKKRKITNLELEIDTRYSNSTLLLNELLYYNLSYKDEINRQTTLEQLQHTSDLLVSIIEKNKKLLQKEETAFEEKLKNLEREHKLIHLEEEKSRRKNYGY</sequence>
<dbReference type="RefSeq" id="WP_149565207.1">
    <property type="nucleotide sequence ID" value="NZ_JAJEPA010000005.1"/>
</dbReference>
<protein>
    <recommendedName>
        <fullName evidence="3">Flagellar FliJ protein</fullName>
    </recommendedName>
</protein>
<proteinExistence type="predicted"/>
<evidence type="ECO:0008006" key="3">
    <source>
        <dbReference type="Google" id="ProtNLM"/>
    </source>
</evidence>
<dbReference type="Proteomes" id="UP000324105">
    <property type="component" value="Unassembled WGS sequence"/>
</dbReference>
<reference evidence="1 2" key="1">
    <citation type="submission" date="2019-06" db="EMBL/GenBank/DDBJ databases">
        <title>Genome sequence and analysis of a MDR-Streptococcus sanguis isolated from throat swab of children with scarlet fever from Hangzhou,China.</title>
        <authorList>
            <person name="Huang Y."/>
            <person name="Xie L."/>
            <person name="Liu W."/>
        </authorList>
    </citation>
    <scope>NUCLEOTIDE SEQUENCE [LARGE SCALE GENOMIC DNA]</scope>
    <source>
        <strain evidence="1 2">S28</strain>
    </source>
</reference>
<evidence type="ECO:0000313" key="2">
    <source>
        <dbReference type="Proteomes" id="UP000324105"/>
    </source>
</evidence>
<gene>
    <name evidence="1" type="ORF">FKX92_00600</name>
</gene>
<organism evidence="1 2">
    <name type="scientific">Streptococcus sanguinis</name>
    <dbReference type="NCBI Taxonomy" id="1305"/>
    <lineage>
        <taxon>Bacteria</taxon>
        <taxon>Bacillati</taxon>
        <taxon>Bacillota</taxon>
        <taxon>Bacilli</taxon>
        <taxon>Lactobacillales</taxon>
        <taxon>Streptococcaceae</taxon>
        <taxon>Streptococcus</taxon>
    </lineage>
</organism>
<evidence type="ECO:0000313" key="1">
    <source>
        <dbReference type="EMBL" id="KAA0119076.1"/>
    </source>
</evidence>